<evidence type="ECO:0000313" key="10">
    <source>
        <dbReference type="EMBL" id="QDU70345.1"/>
    </source>
</evidence>
<evidence type="ECO:0000256" key="2">
    <source>
        <dbReference type="ARBA" id="ARBA00008017"/>
    </source>
</evidence>
<evidence type="ECO:0000256" key="1">
    <source>
        <dbReference type="ARBA" id="ARBA00004651"/>
    </source>
</evidence>
<comment type="subcellular location">
    <subcellularLocation>
        <location evidence="1">Cell membrane</location>
        <topology evidence="1">Multi-pass membrane protein</topology>
    </subcellularLocation>
</comment>
<dbReference type="Proteomes" id="UP000320386">
    <property type="component" value="Chromosome"/>
</dbReference>
<dbReference type="AlphaFoldDB" id="A0A518BTQ5"/>
<keyword evidence="6 8" id="KW-0472">Membrane</keyword>
<feature type="transmembrane region" description="Helical" evidence="8">
    <location>
        <begin position="148"/>
        <end position="167"/>
    </location>
</feature>
<dbReference type="SUPFAM" id="SSF82861">
    <property type="entry name" value="Mechanosensitive channel protein MscS (YggB), transmembrane region"/>
    <property type="match status" value="1"/>
</dbReference>
<dbReference type="PANTHER" id="PTHR43634:SF2">
    <property type="entry name" value="LOW CONDUCTANCE MECHANOSENSITIVE CHANNEL YNAI"/>
    <property type="match status" value="1"/>
</dbReference>
<keyword evidence="5 8" id="KW-1133">Transmembrane helix</keyword>
<keyword evidence="3" id="KW-1003">Cell membrane</keyword>
<accession>A0A518BTQ5</accession>
<evidence type="ECO:0000313" key="11">
    <source>
        <dbReference type="Proteomes" id="UP000320386"/>
    </source>
</evidence>
<keyword evidence="4 8" id="KW-0812">Transmembrane</keyword>
<evidence type="ECO:0000259" key="9">
    <source>
        <dbReference type="Pfam" id="PF00924"/>
    </source>
</evidence>
<dbReference type="PANTHER" id="PTHR43634">
    <property type="entry name" value="OW CONDUCTANCE MECHANOSENSITIVE CHANNEL"/>
    <property type="match status" value="1"/>
</dbReference>
<feature type="domain" description="Mechanosensitive ion channel MscS" evidence="9">
    <location>
        <begin position="267"/>
        <end position="333"/>
    </location>
</feature>
<evidence type="ECO:0000256" key="3">
    <source>
        <dbReference type="ARBA" id="ARBA00022475"/>
    </source>
</evidence>
<evidence type="ECO:0000256" key="5">
    <source>
        <dbReference type="ARBA" id="ARBA00022989"/>
    </source>
</evidence>
<dbReference type="InterPro" id="IPR023408">
    <property type="entry name" value="MscS_beta-dom_sf"/>
</dbReference>
<dbReference type="SUPFAM" id="SSF82689">
    <property type="entry name" value="Mechanosensitive channel protein MscS (YggB), C-terminal domain"/>
    <property type="match status" value="1"/>
</dbReference>
<reference evidence="10 11" key="1">
    <citation type="submission" date="2019-02" db="EMBL/GenBank/DDBJ databases">
        <title>Deep-cultivation of Planctomycetes and their phenomic and genomic characterization uncovers novel biology.</title>
        <authorList>
            <person name="Wiegand S."/>
            <person name="Jogler M."/>
            <person name="Boedeker C."/>
            <person name="Pinto D."/>
            <person name="Vollmers J."/>
            <person name="Rivas-Marin E."/>
            <person name="Kohn T."/>
            <person name="Peeters S.H."/>
            <person name="Heuer A."/>
            <person name="Rast P."/>
            <person name="Oberbeckmann S."/>
            <person name="Bunk B."/>
            <person name="Jeske O."/>
            <person name="Meyerdierks A."/>
            <person name="Storesund J.E."/>
            <person name="Kallscheuer N."/>
            <person name="Luecker S."/>
            <person name="Lage O.M."/>
            <person name="Pohl T."/>
            <person name="Merkel B.J."/>
            <person name="Hornburger P."/>
            <person name="Mueller R.-W."/>
            <person name="Bruemmer F."/>
            <person name="Labrenz M."/>
            <person name="Spormann A.M."/>
            <person name="Op den Camp H."/>
            <person name="Overmann J."/>
            <person name="Amann R."/>
            <person name="Jetten M.S.M."/>
            <person name="Mascher T."/>
            <person name="Medema M.H."/>
            <person name="Devos D.P."/>
            <person name="Kaster A.-K."/>
            <person name="Ovreas L."/>
            <person name="Rohde M."/>
            <person name="Galperin M.Y."/>
            <person name="Jogler C."/>
        </authorList>
    </citation>
    <scope>NUCLEOTIDE SEQUENCE [LARGE SCALE GENOMIC DNA]</scope>
    <source>
        <strain evidence="10 11">Pan265</strain>
    </source>
</reference>
<dbReference type="InterPro" id="IPR010920">
    <property type="entry name" value="LSM_dom_sf"/>
</dbReference>
<organism evidence="10 11">
    <name type="scientific">Mucisphaera calidilacus</name>
    <dbReference type="NCBI Taxonomy" id="2527982"/>
    <lineage>
        <taxon>Bacteria</taxon>
        <taxon>Pseudomonadati</taxon>
        <taxon>Planctomycetota</taxon>
        <taxon>Phycisphaerae</taxon>
        <taxon>Phycisphaerales</taxon>
        <taxon>Phycisphaeraceae</taxon>
        <taxon>Mucisphaera</taxon>
    </lineage>
</organism>
<gene>
    <name evidence="10" type="primary">ynaI</name>
    <name evidence="10" type="ORF">Pan265_01710</name>
</gene>
<feature type="transmembrane region" description="Helical" evidence="8">
    <location>
        <begin position="100"/>
        <end position="127"/>
    </location>
</feature>
<dbReference type="KEGG" id="mcad:Pan265_01710"/>
<evidence type="ECO:0000256" key="4">
    <source>
        <dbReference type="ARBA" id="ARBA00022692"/>
    </source>
</evidence>
<dbReference type="Gene3D" id="3.30.70.100">
    <property type="match status" value="1"/>
</dbReference>
<dbReference type="InterPro" id="IPR011014">
    <property type="entry name" value="MscS_channel_TM-2"/>
</dbReference>
<dbReference type="Gene3D" id="2.30.30.60">
    <property type="match status" value="1"/>
</dbReference>
<dbReference type="GO" id="GO:0008381">
    <property type="term" value="F:mechanosensitive monoatomic ion channel activity"/>
    <property type="evidence" value="ECO:0007669"/>
    <property type="project" value="UniProtKB-ARBA"/>
</dbReference>
<comment type="similarity">
    <text evidence="2">Belongs to the MscS (TC 1.A.23) family.</text>
</comment>
<evidence type="ECO:0000256" key="6">
    <source>
        <dbReference type="ARBA" id="ARBA00023136"/>
    </source>
</evidence>
<dbReference type="InterPro" id="IPR011066">
    <property type="entry name" value="MscS_channel_C_sf"/>
</dbReference>
<feature type="region of interest" description="Disordered" evidence="7">
    <location>
        <begin position="38"/>
        <end position="60"/>
    </location>
</feature>
<sequence length="537" mass="59759">MIAAMRYLVLVLAVSLLVPVAAQDFGMDPLLMPPAESAEVPKTSEAGSEPEAAAGGALQASAEDDRAEYLDDARWKVLRDVIEDRAPAWMIEDGALGVAYWQWISVLLFIFGAVVIDYSVQIVLRVAINRLLKEQGAHARRDELRKTLRPFGLTAGALFCLVTLNFLQFDGVVYAIAHGSLAIFTVLTGSVSAWRFIDLVGDVFARYAQNTSTRFDDVLIPLIRKTLKLFVLVLGFVYASTSLGLNPWPIAASLGLGGVAFAFAAKDTVENFFGSLAVLVDRPFDVGDWVVIDGQEGTIESVGFRSTRVRTFYNSQITIPNANLVRAAVDNYGRRRYRRWKTTMGLQYDTPPDKLLAFAEGARELVRQHPFTRKDYYQVWVNEFNASSIDVLLYMFFDVPDWSTELRERERLLVDLVRLADQVGVSFAFPTTTVHLKQDEGDPVYKQHERPKRITDRLAMLQGARAARSIISDQPWRETLPDPVDYGKNDLGLELDAAGNPIEPVETQVSDDPETASEDGVEVGEAGEDTEPRRETL</sequence>
<dbReference type="EMBL" id="CP036280">
    <property type="protein sequence ID" value="QDU70345.1"/>
    <property type="molecule type" value="Genomic_DNA"/>
</dbReference>
<dbReference type="SUPFAM" id="SSF50182">
    <property type="entry name" value="Sm-like ribonucleoproteins"/>
    <property type="match status" value="1"/>
</dbReference>
<dbReference type="InterPro" id="IPR006685">
    <property type="entry name" value="MscS_channel_2nd"/>
</dbReference>
<dbReference type="Gene3D" id="1.10.287.1260">
    <property type="match status" value="1"/>
</dbReference>
<proteinExistence type="inferred from homology"/>
<feature type="transmembrane region" description="Helical" evidence="8">
    <location>
        <begin position="173"/>
        <end position="197"/>
    </location>
</feature>
<dbReference type="OrthoDB" id="9809206at2"/>
<dbReference type="Pfam" id="PF00924">
    <property type="entry name" value="MS_channel_2nd"/>
    <property type="match status" value="1"/>
</dbReference>
<feature type="compositionally biased region" description="Low complexity" evidence="7">
    <location>
        <begin position="44"/>
        <end position="60"/>
    </location>
</feature>
<dbReference type="RefSeq" id="WP_145444381.1">
    <property type="nucleotide sequence ID" value="NZ_CP036280.1"/>
</dbReference>
<feature type="region of interest" description="Disordered" evidence="7">
    <location>
        <begin position="490"/>
        <end position="537"/>
    </location>
</feature>
<protein>
    <submittedName>
        <fullName evidence="10">Low conductance mechanosensitive channel YnaI</fullName>
    </submittedName>
</protein>
<evidence type="ECO:0000256" key="7">
    <source>
        <dbReference type="SAM" id="MobiDB-lite"/>
    </source>
</evidence>
<feature type="compositionally biased region" description="Acidic residues" evidence="7">
    <location>
        <begin position="509"/>
        <end position="529"/>
    </location>
</feature>
<evidence type="ECO:0000256" key="8">
    <source>
        <dbReference type="SAM" id="Phobius"/>
    </source>
</evidence>
<keyword evidence="11" id="KW-1185">Reference proteome</keyword>
<dbReference type="GO" id="GO:0005886">
    <property type="term" value="C:plasma membrane"/>
    <property type="evidence" value="ECO:0007669"/>
    <property type="project" value="UniProtKB-SubCell"/>
</dbReference>
<name>A0A518BTQ5_9BACT</name>
<dbReference type="InterPro" id="IPR045042">
    <property type="entry name" value="YnaI-like"/>
</dbReference>